<name>A0AAN9Z1R1_9ORTH</name>
<keyword evidence="1" id="KW-0031">Aminopeptidase</keyword>
<dbReference type="Proteomes" id="UP001378592">
    <property type="component" value="Unassembled WGS sequence"/>
</dbReference>
<dbReference type="InterPro" id="IPR029058">
    <property type="entry name" value="AB_hydrolase_fold"/>
</dbReference>
<sequence length="127" mass="14569">MILESLMFTDSAFTERYMGTPNLTDNYRGYDEADLTKHAGNLNEKMFLLIHGTADDTVHYQQSMLLVKALAKEGVIFRHQTYPDEGNSFDGVKSHLYKVLEGFFDDCFGPLDFAEWEVGTSFFTFKQ</sequence>
<gene>
    <name evidence="5" type="ORF">R5R35_004116</name>
</gene>
<dbReference type="GO" id="GO:0008239">
    <property type="term" value="F:dipeptidyl-peptidase activity"/>
    <property type="evidence" value="ECO:0007669"/>
    <property type="project" value="TreeGrafter"/>
</dbReference>
<keyword evidence="3" id="KW-0325">Glycoprotein</keyword>
<dbReference type="GO" id="GO:0005886">
    <property type="term" value="C:plasma membrane"/>
    <property type="evidence" value="ECO:0007669"/>
    <property type="project" value="TreeGrafter"/>
</dbReference>
<dbReference type="GO" id="GO:0008236">
    <property type="term" value="F:serine-type peptidase activity"/>
    <property type="evidence" value="ECO:0007669"/>
    <property type="project" value="UniProtKB-KW"/>
</dbReference>
<evidence type="ECO:0000256" key="1">
    <source>
        <dbReference type="ARBA" id="ARBA00022438"/>
    </source>
</evidence>
<dbReference type="PANTHER" id="PTHR11731:SF200">
    <property type="entry name" value="DIPEPTIDYL PEPTIDASE 10, ISOFORM B"/>
    <property type="match status" value="1"/>
</dbReference>
<feature type="domain" description="Peptidase S9 prolyl oligopeptidase catalytic" evidence="4">
    <location>
        <begin position="8"/>
        <end position="109"/>
    </location>
</feature>
<dbReference type="Gene3D" id="3.40.50.1820">
    <property type="entry name" value="alpha/beta hydrolase"/>
    <property type="match status" value="1"/>
</dbReference>
<dbReference type="PANTHER" id="PTHR11731">
    <property type="entry name" value="PROTEASE FAMILY S9B,C DIPEPTIDYL-PEPTIDASE IV-RELATED"/>
    <property type="match status" value="1"/>
</dbReference>
<keyword evidence="2" id="KW-0720">Serine protease</keyword>
<evidence type="ECO:0000313" key="5">
    <source>
        <dbReference type="EMBL" id="KAK7794771.1"/>
    </source>
</evidence>
<reference evidence="5 6" key="1">
    <citation type="submission" date="2024-03" db="EMBL/GenBank/DDBJ databases">
        <title>The genome assembly and annotation of the cricket Gryllus longicercus Weissman &amp; Gray.</title>
        <authorList>
            <person name="Szrajer S."/>
            <person name="Gray D."/>
            <person name="Ylla G."/>
        </authorList>
    </citation>
    <scope>NUCLEOTIDE SEQUENCE [LARGE SCALE GENOMIC DNA]</scope>
    <source>
        <strain evidence="5">DAG 2021-001</strain>
        <tissue evidence="5">Whole body minus gut</tissue>
    </source>
</reference>
<dbReference type="AlphaFoldDB" id="A0AAN9Z1R1"/>
<protein>
    <recommendedName>
        <fullName evidence="4">Peptidase S9 prolyl oligopeptidase catalytic domain-containing protein</fullName>
    </recommendedName>
</protein>
<keyword evidence="1" id="KW-0645">Protease</keyword>
<dbReference type="EMBL" id="JAZDUA010000318">
    <property type="protein sequence ID" value="KAK7794771.1"/>
    <property type="molecule type" value="Genomic_DNA"/>
</dbReference>
<dbReference type="SUPFAM" id="SSF53474">
    <property type="entry name" value="alpha/beta-Hydrolases"/>
    <property type="match status" value="1"/>
</dbReference>
<dbReference type="InterPro" id="IPR001375">
    <property type="entry name" value="Peptidase_S9_cat"/>
</dbReference>
<evidence type="ECO:0000313" key="6">
    <source>
        <dbReference type="Proteomes" id="UP001378592"/>
    </source>
</evidence>
<evidence type="ECO:0000256" key="3">
    <source>
        <dbReference type="ARBA" id="ARBA00023180"/>
    </source>
</evidence>
<dbReference type="InterPro" id="IPR050278">
    <property type="entry name" value="Serine_Prot_S9B/DPPIV"/>
</dbReference>
<accession>A0AAN9Z1R1</accession>
<dbReference type="Pfam" id="PF00326">
    <property type="entry name" value="Peptidase_S9"/>
    <property type="match status" value="1"/>
</dbReference>
<organism evidence="5 6">
    <name type="scientific">Gryllus longicercus</name>
    <dbReference type="NCBI Taxonomy" id="2509291"/>
    <lineage>
        <taxon>Eukaryota</taxon>
        <taxon>Metazoa</taxon>
        <taxon>Ecdysozoa</taxon>
        <taxon>Arthropoda</taxon>
        <taxon>Hexapoda</taxon>
        <taxon>Insecta</taxon>
        <taxon>Pterygota</taxon>
        <taxon>Neoptera</taxon>
        <taxon>Polyneoptera</taxon>
        <taxon>Orthoptera</taxon>
        <taxon>Ensifera</taxon>
        <taxon>Gryllidea</taxon>
        <taxon>Grylloidea</taxon>
        <taxon>Gryllidae</taxon>
        <taxon>Gryllinae</taxon>
        <taxon>Gryllus</taxon>
    </lineage>
</organism>
<dbReference type="GO" id="GO:0006508">
    <property type="term" value="P:proteolysis"/>
    <property type="evidence" value="ECO:0007669"/>
    <property type="project" value="InterPro"/>
</dbReference>
<comment type="caution">
    <text evidence="5">The sequence shown here is derived from an EMBL/GenBank/DDBJ whole genome shotgun (WGS) entry which is preliminary data.</text>
</comment>
<dbReference type="GO" id="GO:0004177">
    <property type="term" value="F:aminopeptidase activity"/>
    <property type="evidence" value="ECO:0007669"/>
    <property type="project" value="UniProtKB-KW"/>
</dbReference>
<keyword evidence="1" id="KW-0378">Hydrolase</keyword>
<evidence type="ECO:0000256" key="2">
    <source>
        <dbReference type="ARBA" id="ARBA00022825"/>
    </source>
</evidence>
<proteinExistence type="predicted"/>
<keyword evidence="6" id="KW-1185">Reference proteome</keyword>
<evidence type="ECO:0000259" key="4">
    <source>
        <dbReference type="Pfam" id="PF00326"/>
    </source>
</evidence>